<dbReference type="RefSeq" id="WP_216033627.1">
    <property type="nucleotide sequence ID" value="NZ_JAHKNG010000021.1"/>
</dbReference>
<evidence type="ECO:0000256" key="4">
    <source>
        <dbReference type="PROSITE-ProRule" id="PRU00169"/>
    </source>
</evidence>
<evidence type="ECO:0000256" key="2">
    <source>
        <dbReference type="ARBA" id="ARBA00023125"/>
    </source>
</evidence>
<keyword evidence="8" id="KW-1185">Reference proteome</keyword>
<evidence type="ECO:0000313" key="8">
    <source>
        <dbReference type="Proteomes" id="UP001166191"/>
    </source>
</evidence>
<accession>A0ABS6ALH6</accession>
<keyword evidence="3" id="KW-0804">Transcription</keyword>
<name>A0ABS6ALH6_9RHOB</name>
<dbReference type="PROSITE" id="PS50043">
    <property type="entry name" value="HTH_LUXR_2"/>
    <property type="match status" value="1"/>
</dbReference>
<dbReference type="Pfam" id="PF00196">
    <property type="entry name" value="GerE"/>
    <property type="match status" value="1"/>
</dbReference>
<reference evidence="7" key="1">
    <citation type="submission" date="2021-06" db="EMBL/GenBank/DDBJ databases">
        <title>Paracoccus bacterium XHP0099 sp. nov., isolated from the surface waters of the Yellow Sea.</title>
        <authorList>
            <person name="Xue H."/>
            <person name="Zhang D."/>
        </authorList>
    </citation>
    <scope>NUCLEOTIDE SEQUENCE</scope>
    <source>
        <strain evidence="7">XHP0099</strain>
    </source>
</reference>
<dbReference type="Proteomes" id="UP001166191">
    <property type="component" value="Unassembled WGS sequence"/>
</dbReference>
<dbReference type="InterPro" id="IPR001789">
    <property type="entry name" value="Sig_transdc_resp-reg_receiver"/>
</dbReference>
<keyword evidence="2" id="KW-0238">DNA-binding</keyword>
<dbReference type="InterPro" id="IPR000792">
    <property type="entry name" value="Tscrpt_reg_LuxR_C"/>
</dbReference>
<keyword evidence="1" id="KW-0805">Transcription regulation</keyword>
<dbReference type="SMART" id="SM00448">
    <property type="entry name" value="REC"/>
    <property type="match status" value="1"/>
</dbReference>
<evidence type="ECO:0000259" key="6">
    <source>
        <dbReference type="PROSITE" id="PS50110"/>
    </source>
</evidence>
<protein>
    <submittedName>
        <fullName evidence="7">Response regulator</fullName>
    </submittedName>
</protein>
<dbReference type="SMART" id="SM00421">
    <property type="entry name" value="HTH_LUXR"/>
    <property type="match status" value="1"/>
</dbReference>
<dbReference type="EMBL" id="JAHKNG010000021">
    <property type="protein sequence ID" value="MBU3030957.1"/>
    <property type="molecule type" value="Genomic_DNA"/>
</dbReference>
<dbReference type="CDD" id="cd17537">
    <property type="entry name" value="REC_FixJ"/>
    <property type="match status" value="1"/>
</dbReference>
<evidence type="ECO:0000256" key="3">
    <source>
        <dbReference type="ARBA" id="ARBA00023163"/>
    </source>
</evidence>
<organism evidence="7 8">
    <name type="scientific">Paracoccus marinaquae</name>
    <dbReference type="NCBI Taxonomy" id="2841926"/>
    <lineage>
        <taxon>Bacteria</taxon>
        <taxon>Pseudomonadati</taxon>
        <taxon>Pseudomonadota</taxon>
        <taxon>Alphaproteobacteria</taxon>
        <taxon>Rhodobacterales</taxon>
        <taxon>Paracoccaceae</taxon>
        <taxon>Paracoccus</taxon>
    </lineage>
</organism>
<dbReference type="PANTHER" id="PTHR44688:SF16">
    <property type="entry name" value="DNA-BINDING TRANSCRIPTIONAL ACTIVATOR DEVR_DOSR"/>
    <property type="match status" value="1"/>
</dbReference>
<evidence type="ECO:0000256" key="1">
    <source>
        <dbReference type="ARBA" id="ARBA00023015"/>
    </source>
</evidence>
<evidence type="ECO:0000313" key="7">
    <source>
        <dbReference type="EMBL" id="MBU3030957.1"/>
    </source>
</evidence>
<dbReference type="CDD" id="cd06170">
    <property type="entry name" value="LuxR_C_like"/>
    <property type="match status" value="1"/>
</dbReference>
<feature type="modified residue" description="4-aspartylphosphate" evidence="4">
    <location>
        <position position="58"/>
    </location>
</feature>
<dbReference type="Pfam" id="PF00072">
    <property type="entry name" value="Response_reg"/>
    <property type="match status" value="1"/>
</dbReference>
<sequence length="208" mass="23442">MADPEGTRSVFIIDDDPAIRLSLSRALRLRGFEVETYESAEAFLAAYDNHRLACLVLDYGMPGMSGLELQKHLNDEGRQLPTIFITGHGGIPESVEAMKGGAIDFLEKPFRQSDLIERIHSALEMAADMQANSRALRETRERFERLTPREREIVDHILAHPAEVSSKEIGRHLDISPRTVDHHRARILEKLDVGSIVELIDLALRANR</sequence>
<proteinExistence type="predicted"/>
<comment type="caution">
    <text evidence="7">The sequence shown here is derived from an EMBL/GenBank/DDBJ whole genome shotgun (WGS) entry which is preliminary data.</text>
</comment>
<dbReference type="PROSITE" id="PS50110">
    <property type="entry name" value="RESPONSE_REGULATORY"/>
    <property type="match status" value="1"/>
</dbReference>
<feature type="domain" description="Response regulatory" evidence="6">
    <location>
        <begin position="9"/>
        <end position="123"/>
    </location>
</feature>
<keyword evidence="4" id="KW-0597">Phosphoprotein</keyword>
<feature type="domain" description="HTH luxR-type" evidence="5">
    <location>
        <begin position="139"/>
        <end position="207"/>
    </location>
</feature>
<evidence type="ECO:0000259" key="5">
    <source>
        <dbReference type="PROSITE" id="PS50043"/>
    </source>
</evidence>
<dbReference type="PANTHER" id="PTHR44688">
    <property type="entry name" value="DNA-BINDING TRANSCRIPTIONAL ACTIVATOR DEVR_DOSR"/>
    <property type="match status" value="1"/>
</dbReference>
<gene>
    <name evidence="7" type="ORF">KNW02_12600</name>
</gene>